<accession>A0A0F8XIG5</accession>
<name>A0A0F8XIG5_9ZZZZ</name>
<dbReference type="AlphaFoldDB" id="A0A0F8XIG5"/>
<protein>
    <submittedName>
        <fullName evidence="1">Uncharacterized protein</fullName>
    </submittedName>
</protein>
<proteinExistence type="predicted"/>
<organism evidence="1">
    <name type="scientific">marine sediment metagenome</name>
    <dbReference type="NCBI Taxonomy" id="412755"/>
    <lineage>
        <taxon>unclassified sequences</taxon>
        <taxon>metagenomes</taxon>
        <taxon>ecological metagenomes</taxon>
    </lineage>
</organism>
<dbReference type="EMBL" id="LAZR01059003">
    <property type="protein sequence ID" value="KKK68708.1"/>
    <property type="molecule type" value="Genomic_DNA"/>
</dbReference>
<gene>
    <name evidence="1" type="ORF">LCGC14_2941340</name>
</gene>
<evidence type="ECO:0000313" key="1">
    <source>
        <dbReference type="EMBL" id="KKK68708.1"/>
    </source>
</evidence>
<sequence length="135" mass="15519">MALLDQLHRRVKQVKERRDQAHEVADRQRAFQQQIQQQVKLSRDLLADPRFIAFRQMITEVANLTREQMEDRQTNLRALDPEEPGLLAARTARLQGRLDICMILLEMPEAILSLAEQGRASGGNGHRPQERDADA</sequence>
<reference evidence="1" key="1">
    <citation type="journal article" date="2015" name="Nature">
        <title>Complex archaea that bridge the gap between prokaryotes and eukaryotes.</title>
        <authorList>
            <person name="Spang A."/>
            <person name="Saw J.H."/>
            <person name="Jorgensen S.L."/>
            <person name="Zaremba-Niedzwiedzka K."/>
            <person name="Martijn J."/>
            <person name="Lind A.E."/>
            <person name="van Eijk R."/>
            <person name="Schleper C."/>
            <person name="Guy L."/>
            <person name="Ettema T.J."/>
        </authorList>
    </citation>
    <scope>NUCLEOTIDE SEQUENCE</scope>
</reference>
<comment type="caution">
    <text evidence="1">The sequence shown here is derived from an EMBL/GenBank/DDBJ whole genome shotgun (WGS) entry which is preliminary data.</text>
</comment>